<gene>
    <name evidence="1" type="ORF">GBF38_016105</name>
</gene>
<comment type="caution">
    <text evidence="1">The sequence shown here is derived from an EMBL/GenBank/DDBJ whole genome shotgun (WGS) entry which is preliminary data.</text>
</comment>
<sequence length="473" mass="52141">MSLYDSQAPICPICQVLLRPGELQEHMETEIERLASICLSKNPSPKDGAATPGTPKTFLRVRANRQTRLNARIGKMKRRKPEEGGQVCPLCSAPLAGSEEEMSRHVEQCLIQREGALGDDDSADMDGENGRGFEEYEWAGQKRIRATALLEGGFRGTGFATCSIKESAADSDADLDVDGDDTLEYGKAQYTEADIIPCSGAGEDQGEAREREALRGAVLNGGMPSNRITPEFSKWVNDEMPSTSNGECSKTDPSTPSSSSSSSCAPRTCKNSEIEKVTEEESTATTMEALKARIRELERQILRGDRYKCLICMRKPAIQSGAEIKSLGAWPGPRPLANEVGERQPKSLPLGLYCLYRGLVIGGYGSGIKRLLPQPLRRDSYTMPLTSIQCWHVHCEECWLRTLVRTNTSPHRHAHTHPPAPHDMQLLQPHFIVTNFITCHVLAQSQTYSIVELYQENLGQVCTTTSNVSLSER</sequence>
<reference evidence="1" key="1">
    <citation type="submission" date="2020-04" db="EMBL/GenBank/DDBJ databases">
        <title>A chromosome-scale assembly and high-density genetic map of the yellow drum (Nibea albiflora) genome.</title>
        <authorList>
            <person name="Xu D."/>
            <person name="Zhang W."/>
            <person name="Chen R."/>
            <person name="Tan P."/>
            <person name="Wang L."/>
            <person name="Song H."/>
            <person name="Tian L."/>
            <person name="Zhu Q."/>
            <person name="Wang B."/>
        </authorList>
    </citation>
    <scope>NUCLEOTIDE SEQUENCE</scope>
    <source>
        <strain evidence="1">ZJHYS-2018</strain>
    </source>
</reference>
<keyword evidence="2" id="KW-1185">Reference proteome</keyword>
<feature type="non-terminal residue" evidence="1">
    <location>
        <position position="473"/>
    </location>
</feature>
<evidence type="ECO:0000313" key="2">
    <source>
        <dbReference type="Proteomes" id="UP000805704"/>
    </source>
</evidence>
<dbReference type="Proteomes" id="UP000805704">
    <property type="component" value="Chromosome 10"/>
</dbReference>
<dbReference type="EMBL" id="CM024798">
    <property type="protein sequence ID" value="KAG8013885.1"/>
    <property type="molecule type" value="Genomic_DNA"/>
</dbReference>
<name>A0ACB7FHZ3_NIBAL</name>
<protein>
    <submittedName>
        <fullName evidence="1">Uncharacterized protein</fullName>
    </submittedName>
</protein>
<organism evidence="1 2">
    <name type="scientific">Nibea albiflora</name>
    <name type="common">Yellow drum</name>
    <name type="synonym">Corvina albiflora</name>
    <dbReference type="NCBI Taxonomy" id="240163"/>
    <lineage>
        <taxon>Eukaryota</taxon>
        <taxon>Metazoa</taxon>
        <taxon>Chordata</taxon>
        <taxon>Craniata</taxon>
        <taxon>Vertebrata</taxon>
        <taxon>Euteleostomi</taxon>
        <taxon>Actinopterygii</taxon>
        <taxon>Neopterygii</taxon>
        <taxon>Teleostei</taxon>
        <taxon>Neoteleostei</taxon>
        <taxon>Acanthomorphata</taxon>
        <taxon>Eupercaria</taxon>
        <taxon>Sciaenidae</taxon>
        <taxon>Nibea</taxon>
    </lineage>
</organism>
<accession>A0ACB7FHZ3</accession>
<evidence type="ECO:0000313" key="1">
    <source>
        <dbReference type="EMBL" id="KAG8013885.1"/>
    </source>
</evidence>
<proteinExistence type="predicted"/>